<dbReference type="EMBL" id="JH993049">
    <property type="protein sequence ID" value="EKX38360.1"/>
    <property type="molecule type" value="Genomic_DNA"/>
</dbReference>
<evidence type="ECO:0000313" key="3">
    <source>
        <dbReference type="EMBL" id="EKX38360.1"/>
    </source>
</evidence>
<reference evidence="3 5" key="1">
    <citation type="journal article" date="2012" name="Nature">
        <title>Algal genomes reveal evolutionary mosaicism and the fate of nucleomorphs.</title>
        <authorList>
            <consortium name="DOE Joint Genome Institute"/>
            <person name="Curtis B.A."/>
            <person name="Tanifuji G."/>
            <person name="Burki F."/>
            <person name="Gruber A."/>
            <person name="Irimia M."/>
            <person name="Maruyama S."/>
            <person name="Arias M.C."/>
            <person name="Ball S.G."/>
            <person name="Gile G.H."/>
            <person name="Hirakawa Y."/>
            <person name="Hopkins J.F."/>
            <person name="Kuo A."/>
            <person name="Rensing S.A."/>
            <person name="Schmutz J."/>
            <person name="Symeonidi A."/>
            <person name="Elias M."/>
            <person name="Eveleigh R.J."/>
            <person name="Herman E.K."/>
            <person name="Klute M.J."/>
            <person name="Nakayama T."/>
            <person name="Obornik M."/>
            <person name="Reyes-Prieto A."/>
            <person name="Armbrust E.V."/>
            <person name="Aves S.J."/>
            <person name="Beiko R.G."/>
            <person name="Coutinho P."/>
            <person name="Dacks J.B."/>
            <person name="Durnford D.G."/>
            <person name="Fast N.M."/>
            <person name="Green B.R."/>
            <person name="Grisdale C.J."/>
            <person name="Hempel F."/>
            <person name="Henrissat B."/>
            <person name="Hoppner M.P."/>
            <person name="Ishida K."/>
            <person name="Kim E."/>
            <person name="Koreny L."/>
            <person name="Kroth P.G."/>
            <person name="Liu Y."/>
            <person name="Malik S.B."/>
            <person name="Maier U.G."/>
            <person name="McRose D."/>
            <person name="Mock T."/>
            <person name="Neilson J.A."/>
            <person name="Onodera N.T."/>
            <person name="Poole A.M."/>
            <person name="Pritham E.J."/>
            <person name="Richards T.A."/>
            <person name="Rocap G."/>
            <person name="Roy S.W."/>
            <person name="Sarai C."/>
            <person name="Schaack S."/>
            <person name="Shirato S."/>
            <person name="Slamovits C.H."/>
            <person name="Spencer D.F."/>
            <person name="Suzuki S."/>
            <person name="Worden A.Z."/>
            <person name="Zauner S."/>
            <person name="Barry K."/>
            <person name="Bell C."/>
            <person name="Bharti A.K."/>
            <person name="Crow J.A."/>
            <person name="Grimwood J."/>
            <person name="Kramer R."/>
            <person name="Lindquist E."/>
            <person name="Lucas S."/>
            <person name="Salamov A."/>
            <person name="McFadden G.I."/>
            <person name="Lane C.E."/>
            <person name="Keeling P.J."/>
            <person name="Gray M.W."/>
            <person name="Grigoriev I.V."/>
            <person name="Archibald J.M."/>
        </authorList>
    </citation>
    <scope>NUCLEOTIDE SEQUENCE</scope>
    <source>
        <strain evidence="3 5">CCMP2712</strain>
    </source>
</reference>
<feature type="compositionally biased region" description="Low complexity" evidence="1">
    <location>
        <begin position="29"/>
        <end position="40"/>
    </location>
</feature>
<accession>L1IRB0</accession>
<dbReference type="Gene3D" id="3.40.190.10">
    <property type="entry name" value="Periplasmic binding protein-like II"/>
    <property type="match status" value="1"/>
</dbReference>
<gene>
    <name evidence="3" type="ORF">GUITHDRAFT_154734</name>
</gene>
<protein>
    <submittedName>
        <fullName evidence="3 4">Uncharacterized protein</fullName>
    </submittedName>
</protein>
<organism evidence="3">
    <name type="scientific">Guillardia theta (strain CCMP2712)</name>
    <name type="common">Cryptophyte</name>
    <dbReference type="NCBI Taxonomy" id="905079"/>
    <lineage>
        <taxon>Eukaryota</taxon>
        <taxon>Cryptophyceae</taxon>
        <taxon>Pyrenomonadales</taxon>
        <taxon>Geminigeraceae</taxon>
        <taxon>Guillardia</taxon>
    </lineage>
</organism>
<feature type="chain" id="PRO_5008770321" evidence="2">
    <location>
        <begin position="19"/>
        <end position="257"/>
    </location>
</feature>
<dbReference type="AlphaFoldDB" id="L1IRB0"/>
<dbReference type="GeneID" id="17295155"/>
<reference evidence="4" key="3">
    <citation type="submission" date="2015-06" db="UniProtKB">
        <authorList>
            <consortium name="EnsemblProtists"/>
        </authorList>
    </citation>
    <scope>IDENTIFICATION</scope>
</reference>
<feature type="non-terminal residue" evidence="3">
    <location>
        <position position="1"/>
    </location>
</feature>
<dbReference type="PaxDb" id="55529-EKX38360"/>
<keyword evidence="2" id="KW-0732">Signal</keyword>
<dbReference type="HOGENOM" id="CLU_1084154_0_0_1"/>
<name>L1IRB0_GUITC</name>
<dbReference type="EnsemblProtists" id="EKX38360">
    <property type="protein sequence ID" value="EKX38360"/>
    <property type="gene ID" value="GUITHDRAFT_154734"/>
</dbReference>
<evidence type="ECO:0000256" key="1">
    <source>
        <dbReference type="SAM" id="MobiDB-lite"/>
    </source>
</evidence>
<sequence length="257" mass="28239">MPLRSVLVLAVAIVGGRASEQAHPNDHVLPSPRLQSPSSRINADNQTDLRSLRSLSPFVSKQLEGNAVDLDVNQLLQEVDAGVSKMNKRQITKFKEYMTSMKEFVMKNQAASQKKPHLDSAKVFYDPSTQKPLASFDGYTYSAIIYHDPPFVSIQDYFANSTNPADQDPGNLNQTRTPGNGKLSGLSIDMLGALSTTMGVSFKYYYPCNVQLYNSQKYCNTPTKNESLNLFSGTPGYFGSIADMCGAEDRCMVVGPV</sequence>
<dbReference type="RefSeq" id="XP_005825340.1">
    <property type="nucleotide sequence ID" value="XM_005825283.1"/>
</dbReference>
<evidence type="ECO:0000256" key="2">
    <source>
        <dbReference type="SAM" id="SignalP"/>
    </source>
</evidence>
<dbReference type="Proteomes" id="UP000011087">
    <property type="component" value="Unassembled WGS sequence"/>
</dbReference>
<feature type="region of interest" description="Disordered" evidence="1">
    <location>
        <begin position="21"/>
        <end position="46"/>
    </location>
</feature>
<evidence type="ECO:0000313" key="5">
    <source>
        <dbReference type="Proteomes" id="UP000011087"/>
    </source>
</evidence>
<keyword evidence="5" id="KW-1185">Reference proteome</keyword>
<evidence type="ECO:0000313" key="4">
    <source>
        <dbReference type="EnsemblProtists" id="EKX38360"/>
    </source>
</evidence>
<dbReference type="KEGG" id="gtt:GUITHDRAFT_154734"/>
<reference evidence="5" key="2">
    <citation type="submission" date="2012-11" db="EMBL/GenBank/DDBJ databases">
        <authorList>
            <person name="Kuo A."/>
            <person name="Curtis B.A."/>
            <person name="Tanifuji G."/>
            <person name="Burki F."/>
            <person name="Gruber A."/>
            <person name="Irimia M."/>
            <person name="Maruyama S."/>
            <person name="Arias M.C."/>
            <person name="Ball S.G."/>
            <person name="Gile G.H."/>
            <person name="Hirakawa Y."/>
            <person name="Hopkins J.F."/>
            <person name="Rensing S.A."/>
            <person name="Schmutz J."/>
            <person name="Symeonidi A."/>
            <person name="Elias M."/>
            <person name="Eveleigh R.J."/>
            <person name="Herman E.K."/>
            <person name="Klute M.J."/>
            <person name="Nakayama T."/>
            <person name="Obornik M."/>
            <person name="Reyes-Prieto A."/>
            <person name="Armbrust E.V."/>
            <person name="Aves S.J."/>
            <person name="Beiko R.G."/>
            <person name="Coutinho P."/>
            <person name="Dacks J.B."/>
            <person name="Durnford D.G."/>
            <person name="Fast N.M."/>
            <person name="Green B.R."/>
            <person name="Grisdale C."/>
            <person name="Hempe F."/>
            <person name="Henrissat B."/>
            <person name="Hoppner M.P."/>
            <person name="Ishida K.-I."/>
            <person name="Kim E."/>
            <person name="Koreny L."/>
            <person name="Kroth P.G."/>
            <person name="Liu Y."/>
            <person name="Malik S.-B."/>
            <person name="Maier U.G."/>
            <person name="McRose D."/>
            <person name="Mock T."/>
            <person name="Neilson J.A."/>
            <person name="Onodera N.T."/>
            <person name="Poole A.M."/>
            <person name="Pritham E.J."/>
            <person name="Richards T.A."/>
            <person name="Rocap G."/>
            <person name="Roy S.W."/>
            <person name="Sarai C."/>
            <person name="Schaack S."/>
            <person name="Shirato S."/>
            <person name="Slamovits C.H."/>
            <person name="Spencer D.F."/>
            <person name="Suzuki S."/>
            <person name="Worden A.Z."/>
            <person name="Zauner S."/>
            <person name="Barry K."/>
            <person name="Bell C."/>
            <person name="Bharti A.K."/>
            <person name="Crow J.A."/>
            <person name="Grimwood J."/>
            <person name="Kramer R."/>
            <person name="Lindquist E."/>
            <person name="Lucas S."/>
            <person name="Salamov A."/>
            <person name="McFadden G.I."/>
            <person name="Lane C.E."/>
            <person name="Keeling P.J."/>
            <person name="Gray M.W."/>
            <person name="Grigoriev I.V."/>
            <person name="Archibald J.M."/>
        </authorList>
    </citation>
    <scope>NUCLEOTIDE SEQUENCE</scope>
    <source>
        <strain evidence="5">CCMP2712</strain>
    </source>
</reference>
<proteinExistence type="predicted"/>
<feature type="signal peptide" evidence="2">
    <location>
        <begin position="1"/>
        <end position="18"/>
    </location>
</feature>